<evidence type="ECO:0000256" key="1">
    <source>
        <dbReference type="SAM" id="MobiDB-lite"/>
    </source>
</evidence>
<dbReference type="FunCoup" id="A0A2P5EN50">
    <property type="interactions" value="213"/>
</dbReference>
<protein>
    <submittedName>
        <fullName evidence="3">F-box domain containing protein</fullName>
    </submittedName>
</protein>
<dbReference type="InterPro" id="IPR055290">
    <property type="entry name" value="At3g26010-like"/>
</dbReference>
<evidence type="ECO:0000313" key="4">
    <source>
        <dbReference type="Proteomes" id="UP000237000"/>
    </source>
</evidence>
<dbReference type="Gene3D" id="1.20.1280.50">
    <property type="match status" value="1"/>
</dbReference>
<dbReference type="SUPFAM" id="SSF81383">
    <property type="entry name" value="F-box domain"/>
    <property type="match status" value="1"/>
</dbReference>
<dbReference type="AlphaFoldDB" id="A0A2P5EN50"/>
<dbReference type="OrthoDB" id="674184at2759"/>
<dbReference type="InterPro" id="IPR001810">
    <property type="entry name" value="F-box_dom"/>
</dbReference>
<evidence type="ECO:0000259" key="2">
    <source>
        <dbReference type="PROSITE" id="PS50181"/>
    </source>
</evidence>
<organism evidence="3 4">
    <name type="scientific">Trema orientale</name>
    <name type="common">Charcoal tree</name>
    <name type="synonym">Celtis orientalis</name>
    <dbReference type="NCBI Taxonomy" id="63057"/>
    <lineage>
        <taxon>Eukaryota</taxon>
        <taxon>Viridiplantae</taxon>
        <taxon>Streptophyta</taxon>
        <taxon>Embryophyta</taxon>
        <taxon>Tracheophyta</taxon>
        <taxon>Spermatophyta</taxon>
        <taxon>Magnoliopsida</taxon>
        <taxon>eudicotyledons</taxon>
        <taxon>Gunneridae</taxon>
        <taxon>Pentapetalae</taxon>
        <taxon>rosids</taxon>
        <taxon>fabids</taxon>
        <taxon>Rosales</taxon>
        <taxon>Cannabaceae</taxon>
        <taxon>Trema</taxon>
    </lineage>
</organism>
<dbReference type="Pfam" id="PF12937">
    <property type="entry name" value="F-box-like"/>
    <property type="match status" value="1"/>
</dbReference>
<dbReference type="Pfam" id="PF24750">
    <property type="entry name" value="b-prop_At3g26010-like"/>
    <property type="match status" value="1"/>
</dbReference>
<evidence type="ECO:0000313" key="3">
    <source>
        <dbReference type="EMBL" id="PON86939.1"/>
    </source>
</evidence>
<reference evidence="4" key="1">
    <citation type="submission" date="2016-06" db="EMBL/GenBank/DDBJ databases">
        <title>Parallel loss of symbiosis genes in relatives of nitrogen-fixing non-legume Parasponia.</title>
        <authorList>
            <person name="Van Velzen R."/>
            <person name="Holmer R."/>
            <person name="Bu F."/>
            <person name="Rutten L."/>
            <person name="Van Zeijl A."/>
            <person name="Liu W."/>
            <person name="Santuari L."/>
            <person name="Cao Q."/>
            <person name="Sharma T."/>
            <person name="Shen D."/>
            <person name="Roswanjaya Y."/>
            <person name="Wardhani T."/>
            <person name="Kalhor M.S."/>
            <person name="Jansen J."/>
            <person name="Van den Hoogen J."/>
            <person name="Gungor B."/>
            <person name="Hartog M."/>
            <person name="Hontelez J."/>
            <person name="Verver J."/>
            <person name="Yang W.-C."/>
            <person name="Schijlen E."/>
            <person name="Repin R."/>
            <person name="Schilthuizen M."/>
            <person name="Schranz E."/>
            <person name="Heidstra R."/>
            <person name="Miyata K."/>
            <person name="Fedorova E."/>
            <person name="Kohlen W."/>
            <person name="Bisseling T."/>
            <person name="Smit S."/>
            <person name="Geurts R."/>
        </authorList>
    </citation>
    <scope>NUCLEOTIDE SEQUENCE [LARGE SCALE GENOMIC DNA]</scope>
    <source>
        <strain evidence="4">cv. RG33-2</strain>
    </source>
</reference>
<accession>A0A2P5EN50</accession>
<dbReference type="InterPro" id="IPR036047">
    <property type="entry name" value="F-box-like_dom_sf"/>
</dbReference>
<dbReference type="PANTHER" id="PTHR35546">
    <property type="entry name" value="F-BOX PROTEIN INTERACTION DOMAIN PROTEIN-RELATED"/>
    <property type="match status" value="1"/>
</dbReference>
<feature type="domain" description="F-box" evidence="2">
    <location>
        <begin position="41"/>
        <end position="88"/>
    </location>
</feature>
<sequence length="444" mass="50924">MVDRGRTQPSKRRTTTQPNKRRNTAIETEKSGPSSSSSCASKFLANITDDILLEILVRLPNCRLAIQCGLVCKRWHSLIYNSEYIQKFIQVRQNNLDYNSLLMPYTILFQRASYVSKESCYFDSQHRQLVSNESSSLHETQSSGYIDFLDGLFVKASSNELLLVSDQRMSNLYVCNPILRQRFRLSDPPPGAFGVNGYGLACQAKSCNAHLRGTNINVQYRYKVVLICGLNVTARIFCSETGNWRTLNIPSPWKFTIDFGCHPIASNSGVLYWLDGQRKFDGVVAFDPFKDTEDATEVCRFIKLPLGKRDSHYVDRLCFGSCLGRLRLSHLCKRNVFFDVKVWELGYDDDDGFPFWILVRKFSLKRENTNMMTVLAFHPNNEDVIFVLCDHQFCRYEIGKRKFEELGKWPNGMITDRYSSLVVSTYSLVHPSWAPTSIRALQSS</sequence>
<dbReference type="EMBL" id="JXTC01000124">
    <property type="protein sequence ID" value="PON86939.1"/>
    <property type="molecule type" value="Genomic_DNA"/>
</dbReference>
<dbReference type="PANTHER" id="PTHR35546:SF128">
    <property type="entry name" value="F-BOX ASSOCIATED DOMAIN-CONTAINING PROTEIN"/>
    <property type="match status" value="1"/>
</dbReference>
<name>A0A2P5EN50_TREOI</name>
<comment type="caution">
    <text evidence="3">The sequence shown here is derived from an EMBL/GenBank/DDBJ whole genome shotgun (WGS) entry which is preliminary data.</text>
</comment>
<dbReference type="Proteomes" id="UP000237000">
    <property type="component" value="Unassembled WGS sequence"/>
</dbReference>
<dbReference type="InParanoid" id="A0A2P5EN50"/>
<feature type="compositionally biased region" description="Basic residues" evidence="1">
    <location>
        <begin position="9"/>
        <end position="23"/>
    </location>
</feature>
<dbReference type="PROSITE" id="PS50181">
    <property type="entry name" value="FBOX"/>
    <property type="match status" value="1"/>
</dbReference>
<dbReference type="InterPro" id="IPR056592">
    <property type="entry name" value="Beta-prop_At3g26010-like"/>
</dbReference>
<proteinExistence type="predicted"/>
<feature type="region of interest" description="Disordered" evidence="1">
    <location>
        <begin position="1"/>
        <end position="38"/>
    </location>
</feature>
<keyword evidence="4" id="KW-1185">Reference proteome</keyword>
<dbReference type="STRING" id="63057.A0A2P5EN50"/>
<gene>
    <name evidence="3" type="ORF">TorRG33x02_173230</name>
</gene>